<dbReference type="Proteomes" id="UP000324222">
    <property type="component" value="Unassembled WGS sequence"/>
</dbReference>
<comment type="caution">
    <text evidence="1">The sequence shown here is derived from an EMBL/GenBank/DDBJ whole genome shotgun (WGS) entry which is preliminary data.</text>
</comment>
<dbReference type="AlphaFoldDB" id="A0A5B7H106"/>
<accession>A0A5B7H106</accession>
<evidence type="ECO:0000313" key="2">
    <source>
        <dbReference type="Proteomes" id="UP000324222"/>
    </source>
</evidence>
<gene>
    <name evidence="1" type="ORF">E2C01_057423</name>
</gene>
<dbReference type="EMBL" id="VSRR010020671">
    <property type="protein sequence ID" value="MPC63325.1"/>
    <property type="molecule type" value="Genomic_DNA"/>
</dbReference>
<reference evidence="1 2" key="1">
    <citation type="submission" date="2019-05" db="EMBL/GenBank/DDBJ databases">
        <title>Another draft genome of Portunus trituberculatus and its Hox gene families provides insights of decapod evolution.</title>
        <authorList>
            <person name="Jeong J.-H."/>
            <person name="Song I."/>
            <person name="Kim S."/>
            <person name="Choi T."/>
            <person name="Kim D."/>
            <person name="Ryu S."/>
            <person name="Kim W."/>
        </authorList>
    </citation>
    <scope>NUCLEOTIDE SEQUENCE [LARGE SCALE GENOMIC DNA]</scope>
    <source>
        <tissue evidence="1">Muscle</tissue>
    </source>
</reference>
<organism evidence="1 2">
    <name type="scientific">Portunus trituberculatus</name>
    <name type="common">Swimming crab</name>
    <name type="synonym">Neptunus trituberculatus</name>
    <dbReference type="NCBI Taxonomy" id="210409"/>
    <lineage>
        <taxon>Eukaryota</taxon>
        <taxon>Metazoa</taxon>
        <taxon>Ecdysozoa</taxon>
        <taxon>Arthropoda</taxon>
        <taxon>Crustacea</taxon>
        <taxon>Multicrustacea</taxon>
        <taxon>Malacostraca</taxon>
        <taxon>Eumalacostraca</taxon>
        <taxon>Eucarida</taxon>
        <taxon>Decapoda</taxon>
        <taxon>Pleocyemata</taxon>
        <taxon>Brachyura</taxon>
        <taxon>Eubrachyura</taxon>
        <taxon>Portunoidea</taxon>
        <taxon>Portunidae</taxon>
        <taxon>Portuninae</taxon>
        <taxon>Portunus</taxon>
    </lineage>
</organism>
<proteinExistence type="predicted"/>
<protein>
    <submittedName>
        <fullName evidence="1">Uncharacterized protein</fullName>
    </submittedName>
</protein>
<name>A0A5B7H106_PORTR</name>
<evidence type="ECO:0000313" key="1">
    <source>
        <dbReference type="EMBL" id="MPC63325.1"/>
    </source>
</evidence>
<keyword evidence="2" id="KW-1185">Reference proteome</keyword>
<sequence>MMHRWQDEGIVFECLVCDEDEGRSEDQRLTFVFTLRTVRRLGQSVLPPSLNTGHSKLTIFRSKK</sequence>